<keyword evidence="2" id="KW-1185">Reference proteome</keyword>
<proteinExistence type="predicted"/>
<protein>
    <submittedName>
        <fullName evidence="1">Uncharacterized protein</fullName>
    </submittedName>
</protein>
<feature type="non-terminal residue" evidence="1">
    <location>
        <position position="1"/>
    </location>
</feature>
<comment type="caution">
    <text evidence="1">The sequence shown here is derived from an EMBL/GenBank/DDBJ whole genome shotgun (WGS) entry which is preliminary data.</text>
</comment>
<sequence length="144" mass="15701">CASSLSKGAASRASLHEAIHEDNGCHRDEGCLLARSSPHRITLPTVGRRQPPVLLLSLCRLCNRLHTPRSGVVMLDDFHLWSDATVVASLCTGASDSPQLGMVFEKGVEQMALDRVRYSSRRCESNLGFVLSTVPEDSRALVLM</sequence>
<name>A0AAD2Q317_9AGAR</name>
<dbReference type="EMBL" id="CAVNYO010000168">
    <property type="protein sequence ID" value="CAK5270578.1"/>
    <property type="molecule type" value="Genomic_DNA"/>
</dbReference>
<dbReference type="Proteomes" id="UP001295794">
    <property type="component" value="Unassembled WGS sequence"/>
</dbReference>
<reference evidence="1" key="1">
    <citation type="submission" date="2023-11" db="EMBL/GenBank/DDBJ databases">
        <authorList>
            <person name="De Vega J J."/>
            <person name="De Vega J J."/>
        </authorList>
    </citation>
    <scope>NUCLEOTIDE SEQUENCE</scope>
</reference>
<evidence type="ECO:0000313" key="1">
    <source>
        <dbReference type="EMBL" id="CAK5270578.1"/>
    </source>
</evidence>
<evidence type="ECO:0000313" key="2">
    <source>
        <dbReference type="Proteomes" id="UP001295794"/>
    </source>
</evidence>
<gene>
    <name evidence="1" type="ORF">MYCIT1_LOCUS15102</name>
</gene>
<dbReference type="AlphaFoldDB" id="A0AAD2Q317"/>
<organism evidence="1 2">
    <name type="scientific">Mycena citricolor</name>
    <dbReference type="NCBI Taxonomy" id="2018698"/>
    <lineage>
        <taxon>Eukaryota</taxon>
        <taxon>Fungi</taxon>
        <taxon>Dikarya</taxon>
        <taxon>Basidiomycota</taxon>
        <taxon>Agaricomycotina</taxon>
        <taxon>Agaricomycetes</taxon>
        <taxon>Agaricomycetidae</taxon>
        <taxon>Agaricales</taxon>
        <taxon>Marasmiineae</taxon>
        <taxon>Mycenaceae</taxon>
        <taxon>Mycena</taxon>
    </lineage>
</organism>
<accession>A0AAD2Q317</accession>